<dbReference type="InterPro" id="IPR029058">
    <property type="entry name" value="AB_hydrolase_fold"/>
</dbReference>
<evidence type="ECO:0000259" key="1">
    <source>
        <dbReference type="Pfam" id="PF00326"/>
    </source>
</evidence>
<name>A0ABM7IL78_9MYCO</name>
<evidence type="ECO:0000313" key="3">
    <source>
        <dbReference type="Proteomes" id="UP000465609"/>
    </source>
</evidence>
<dbReference type="Pfam" id="PF00326">
    <property type="entry name" value="Peptidase_S9"/>
    <property type="match status" value="1"/>
</dbReference>
<evidence type="ECO:0000313" key="2">
    <source>
        <dbReference type="EMBL" id="BBX87525.1"/>
    </source>
</evidence>
<reference evidence="2 3" key="1">
    <citation type="journal article" date="2019" name="Emerg. Microbes Infect.">
        <title>Comprehensive subspecies identification of 175 nontuberculous mycobacteria species based on 7547 genomic profiles.</title>
        <authorList>
            <person name="Matsumoto Y."/>
            <person name="Kinjo T."/>
            <person name="Motooka D."/>
            <person name="Nabeya D."/>
            <person name="Jung N."/>
            <person name="Uechi K."/>
            <person name="Horii T."/>
            <person name="Iida T."/>
            <person name="Fujita J."/>
            <person name="Nakamura S."/>
        </authorList>
    </citation>
    <scope>NUCLEOTIDE SEQUENCE [LARGE SCALE GENOMIC DNA]</scope>
    <source>
        <strain evidence="2 3">JCM 15296</strain>
    </source>
</reference>
<sequence>METVKFDNMALWAHLSRLTAAFAAGLMVVAVPIPAASAAAPNWSGLDTRAFAAPVPQPGTLITAVPLDPVLSVAAAARAYRILYSTTDQHNSPAVSTGVVFIPKGPAPPGGWPVLAWAHGTVGLGDDCTPSAQPRSQRDNEYLSHWLEQGYVVVGSDYTGLGTPGLMSYLNSVATAHAIIDSVIAAHHLDLPLSPKWALVGQSQGGAAAVASARWATEFSRGTGLDYRGVVATGTPANIDDVVITAGPDMVLPPGLGPIASAYAAYILAGFREARPDLAVDSVLTPAGLAAADKAETLCTAPLSAALDGLTPQQFFAAPLASLPGMRGALADFMGTPVAGYDRPIFLGVGLKDRDVPPSSTLKFADQLKANGQDVALHVYPEDDHSSAVLTSMADSTPFLQAQFAG</sequence>
<dbReference type="Gene3D" id="3.40.50.1820">
    <property type="entry name" value="alpha/beta hydrolase"/>
    <property type="match status" value="2"/>
</dbReference>
<organism evidence="2 3">
    <name type="scientific">Mycolicibacterium aubagnense</name>
    <dbReference type="NCBI Taxonomy" id="319707"/>
    <lineage>
        <taxon>Bacteria</taxon>
        <taxon>Bacillati</taxon>
        <taxon>Actinomycetota</taxon>
        <taxon>Actinomycetes</taxon>
        <taxon>Mycobacteriales</taxon>
        <taxon>Mycobacteriaceae</taxon>
        <taxon>Mycolicibacterium</taxon>
    </lineage>
</organism>
<dbReference type="PANTHER" id="PTHR34853:SF1">
    <property type="entry name" value="LIPASE 5"/>
    <property type="match status" value="1"/>
</dbReference>
<keyword evidence="3" id="KW-1185">Reference proteome</keyword>
<dbReference type="PIRSF" id="PIRSF029171">
    <property type="entry name" value="Esterase_LipA"/>
    <property type="match status" value="1"/>
</dbReference>
<dbReference type="SUPFAM" id="SSF53474">
    <property type="entry name" value="alpha/beta-Hydrolases"/>
    <property type="match status" value="1"/>
</dbReference>
<accession>A0ABM7IL78</accession>
<dbReference type="Proteomes" id="UP000465609">
    <property type="component" value="Chromosome"/>
</dbReference>
<protein>
    <submittedName>
        <fullName evidence="2">Lipase</fullName>
    </submittedName>
</protein>
<dbReference type="InterPro" id="IPR005152">
    <property type="entry name" value="Lipase_secreted"/>
</dbReference>
<dbReference type="EMBL" id="AP022577">
    <property type="protein sequence ID" value="BBX87525.1"/>
    <property type="molecule type" value="Genomic_DNA"/>
</dbReference>
<proteinExistence type="predicted"/>
<dbReference type="PANTHER" id="PTHR34853">
    <property type="match status" value="1"/>
</dbReference>
<dbReference type="Pfam" id="PF03583">
    <property type="entry name" value="LIP"/>
    <property type="match status" value="1"/>
</dbReference>
<feature type="domain" description="Peptidase S9 prolyl oligopeptidase catalytic" evidence="1">
    <location>
        <begin position="342"/>
        <end position="388"/>
    </location>
</feature>
<gene>
    <name evidence="2" type="ORF">MAUB_53980</name>
</gene>
<dbReference type="InterPro" id="IPR001375">
    <property type="entry name" value="Peptidase_S9_cat"/>
</dbReference>